<keyword evidence="3" id="KW-0560">Oxidoreductase</keyword>
<keyword evidence="2" id="KW-0732">Signal</keyword>
<organism evidence="3 4">
    <name type="scientific">Lentithecium fluviatile CBS 122367</name>
    <dbReference type="NCBI Taxonomy" id="1168545"/>
    <lineage>
        <taxon>Eukaryota</taxon>
        <taxon>Fungi</taxon>
        <taxon>Dikarya</taxon>
        <taxon>Ascomycota</taxon>
        <taxon>Pezizomycotina</taxon>
        <taxon>Dothideomycetes</taxon>
        <taxon>Pleosporomycetidae</taxon>
        <taxon>Pleosporales</taxon>
        <taxon>Massarineae</taxon>
        <taxon>Lentitheciaceae</taxon>
        <taxon>Lentithecium</taxon>
    </lineage>
</organism>
<feature type="region of interest" description="Disordered" evidence="1">
    <location>
        <begin position="281"/>
        <end position="316"/>
    </location>
</feature>
<dbReference type="Proteomes" id="UP000799291">
    <property type="component" value="Unassembled WGS sequence"/>
</dbReference>
<evidence type="ECO:0000256" key="1">
    <source>
        <dbReference type="SAM" id="MobiDB-lite"/>
    </source>
</evidence>
<proteinExistence type="predicted"/>
<dbReference type="OrthoDB" id="2342176at2759"/>
<dbReference type="PANTHER" id="PTHR36182">
    <property type="entry name" value="PROTEIN, PUTATIVE (AFU_ORTHOLOGUE AFUA_6G10930)-RELATED"/>
    <property type="match status" value="1"/>
</dbReference>
<sequence length="316" mass="33677">MYNVLVLLALTGTALGHLSLLKPLALGSDDMEINFPIGCCGAGGAGPNKEAVASRVPEGPRGCRGHQDKLDSATFDTTWNAGDEVTFTLQSNHPNGLSSTHYGGSCQVGFSFDKLATTKVATSFPGSCPKRPDPSDQTFSFTVPSDIPSGNALFIWTFNNREGEFFESCAPVKINGNGAASNTTTEEPTAPSTTKTSTTTKAPATTTQPEQSIQTSPNEEPAAEEPVEEELTEEEEECTGRRCGWEHRKTRSKRAVSWAERPAMLFNDFPGADCFSQAFQDEQHSTELEYPNPGPDVVKGDGEYPLALPSGAACGA</sequence>
<gene>
    <name evidence="3" type="ORF">K458DRAFT_42071</name>
</gene>
<evidence type="ECO:0000313" key="4">
    <source>
        <dbReference type="Proteomes" id="UP000799291"/>
    </source>
</evidence>
<feature type="region of interest" description="Disordered" evidence="1">
    <location>
        <begin position="177"/>
        <end position="246"/>
    </location>
</feature>
<evidence type="ECO:0000256" key="2">
    <source>
        <dbReference type="SAM" id="SignalP"/>
    </source>
</evidence>
<name>A0A6G1J0N6_9PLEO</name>
<dbReference type="AlphaFoldDB" id="A0A6G1J0N6"/>
<dbReference type="EMBL" id="MU005583">
    <property type="protein sequence ID" value="KAF2683750.1"/>
    <property type="molecule type" value="Genomic_DNA"/>
</dbReference>
<dbReference type="PANTHER" id="PTHR36182:SF1">
    <property type="entry name" value="PROTEIN, PUTATIVE (AFU_ORTHOLOGUE AFUA_6G10930)-RELATED"/>
    <property type="match status" value="1"/>
</dbReference>
<evidence type="ECO:0000313" key="3">
    <source>
        <dbReference type="EMBL" id="KAF2683750.1"/>
    </source>
</evidence>
<feature type="compositionally biased region" description="Polar residues" evidence="1">
    <location>
        <begin position="208"/>
        <end position="218"/>
    </location>
</feature>
<feature type="compositionally biased region" description="Low complexity" evidence="1">
    <location>
        <begin position="183"/>
        <end position="207"/>
    </location>
</feature>
<accession>A0A6G1J0N6</accession>
<reference evidence="3" key="1">
    <citation type="journal article" date="2020" name="Stud. Mycol.">
        <title>101 Dothideomycetes genomes: a test case for predicting lifestyles and emergence of pathogens.</title>
        <authorList>
            <person name="Haridas S."/>
            <person name="Albert R."/>
            <person name="Binder M."/>
            <person name="Bloem J."/>
            <person name="Labutti K."/>
            <person name="Salamov A."/>
            <person name="Andreopoulos B."/>
            <person name="Baker S."/>
            <person name="Barry K."/>
            <person name="Bills G."/>
            <person name="Bluhm B."/>
            <person name="Cannon C."/>
            <person name="Castanera R."/>
            <person name="Culley D."/>
            <person name="Daum C."/>
            <person name="Ezra D."/>
            <person name="Gonzalez J."/>
            <person name="Henrissat B."/>
            <person name="Kuo A."/>
            <person name="Liang C."/>
            <person name="Lipzen A."/>
            <person name="Lutzoni F."/>
            <person name="Magnuson J."/>
            <person name="Mondo S."/>
            <person name="Nolan M."/>
            <person name="Ohm R."/>
            <person name="Pangilinan J."/>
            <person name="Park H.-J."/>
            <person name="Ramirez L."/>
            <person name="Alfaro M."/>
            <person name="Sun H."/>
            <person name="Tritt A."/>
            <person name="Yoshinaga Y."/>
            <person name="Zwiers L.-H."/>
            <person name="Turgeon B."/>
            <person name="Goodwin S."/>
            <person name="Spatafora J."/>
            <person name="Crous P."/>
            <person name="Grigoriev I."/>
        </authorList>
    </citation>
    <scope>NUCLEOTIDE SEQUENCE</scope>
    <source>
        <strain evidence="3">CBS 122367</strain>
    </source>
</reference>
<protein>
    <submittedName>
        <fullName evidence="3">Lytic polysaccharide monooxygenase</fullName>
    </submittedName>
</protein>
<dbReference type="GO" id="GO:0004497">
    <property type="term" value="F:monooxygenase activity"/>
    <property type="evidence" value="ECO:0007669"/>
    <property type="project" value="UniProtKB-KW"/>
</dbReference>
<feature type="compositionally biased region" description="Acidic residues" evidence="1">
    <location>
        <begin position="221"/>
        <end position="237"/>
    </location>
</feature>
<dbReference type="Gene3D" id="2.70.50.70">
    <property type="match status" value="1"/>
</dbReference>
<feature type="chain" id="PRO_5026140559" evidence="2">
    <location>
        <begin position="17"/>
        <end position="316"/>
    </location>
</feature>
<feature type="signal peptide" evidence="2">
    <location>
        <begin position="1"/>
        <end position="16"/>
    </location>
</feature>
<keyword evidence="3" id="KW-0503">Monooxygenase</keyword>
<keyword evidence="4" id="KW-1185">Reference proteome</keyword>